<protein>
    <submittedName>
        <fullName evidence="1">Uncharacterized protein</fullName>
    </submittedName>
</protein>
<reference evidence="1 2" key="2">
    <citation type="journal article" date="2022" name="Mol. Ecol. Resour.">
        <title>The genomes of chicory, endive, great burdock and yacon provide insights into Asteraceae paleo-polyploidization history and plant inulin production.</title>
        <authorList>
            <person name="Fan W."/>
            <person name="Wang S."/>
            <person name="Wang H."/>
            <person name="Wang A."/>
            <person name="Jiang F."/>
            <person name="Liu H."/>
            <person name="Zhao H."/>
            <person name="Xu D."/>
            <person name="Zhang Y."/>
        </authorList>
    </citation>
    <scope>NUCLEOTIDE SEQUENCE [LARGE SCALE GENOMIC DNA]</scope>
    <source>
        <strain evidence="2">cv. Yunnan</strain>
        <tissue evidence="1">Leaves</tissue>
    </source>
</reference>
<dbReference type="Proteomes" id="UP001056120">
    <property type="component" value="Linkage Group LG20"/>
</dbReference>
<comment type="caution">
    <text evidence="1">The sequence shown here is derived from an EMBL/GenBank/DDBJ whole genome shotgun (WGS) entry which is preliminary data.</text>
</comment>
<name>A0ACB9D918_9ASTR</name>
<evidence type="ECO:0000313" key="1">
    <source>
        <dbReference type="EMBL" id="KAI3743104.1"/>
    </source>
</evidence>
<keyword evidence="2" id="KW-1185">Reference proteome</keyword>
<reference evidence="2" key="1">
    <citation type="journal article" date="2022" name="Mol. Ecol. Resour.">
        <title>The genomes of chicory, endive, great burdock and yacon provide insights into Asteraceae palaeo-polyploidization history and plant inulin production.</title>
        <authorList>
            <person name="Fan W."/>
            <person name="Wang S."/>
            <person name="Wang H."/>
            <person name="Wang A."/>
            <person name="Jiang F."/>
            <person name="Liu H."/>
            <person name="Zhao H."/>
            <person name="Xu D."/>
            <person name="Zhang Y."/>
        </authorList>
    </citation>
    <scope>NUCLEOTIDE SEQUENCE [LARGE SCALE GENOMIC DNA]</scope>
    <source>
        <strain evidence="2">cv. Yunnan</strain>
    </source>
</reference>
<sequence>MCKMKMGSILTGGSGKARFYYLNYIYRSLNLIASPHRWNQAYCEDIGRQELVTRVLTRSVTLVKEMATIGGAEGNGRIDRRWRAGCDDGSVSGGQDDGFAYAEGVERLRRK</sequence>
<evidence type="ECO:0000313" key="2">
    <source>
        <dbReference type="Proteomes" id="UP001056120"/>
    </source>
</evidence>
<dbReference type="EMBL" id="CM042037">
    <property type="protein sequence ID" value="KAI3743104.1"/>
    <property type="molecule type" value="Genomic_DNA"/>
</dbReference>
<organism evidence="1 2">
    <name type="scientific">Smallanthus sonchifolius</name>
    <dbReference type="NCBI Taxonomy" id="185202"/>
    <lineage>
        <taxon>Eukaryota</taxon>
        <taxon>Viridiplantae</taxon>
        <taxon>Streptophyta</taxon>
        <taxon>Embryophyta</taxon>
        <taxon>Tracheophyta</taxon>
        <taxon>Spermatophyta</taxon>
        <taxon>Magnoliopsida</taxon>
        <taxon>eudicotyledons</taxon>
        <taxon>Gunneridae</taxon>
        <taxon>Pentapetalae</taxon>
        <taxon>asterids</taxon>
        <taxon>campanulids</taxon>
        <taxon>Asterales</taxon>
        <taxon>Asteraceae</taxon>
        <taxon>Asteroideae</taxon>
        <taxon>Heliantheae alliance</taxon>
        <taxon>Millerieae</taxon>
        <taxon>Smallanthus</taxon>
    </lineage>
</organism>
<proteinExistence type="predicted"/>
<accession>A0ACB9D918</accession>
<gene>
    <name evidence="1" type="ORF">L1987_60807</name>
</gene>